<feature type="compositionally biased region" description="Low complexity" evidence="1">
    <location>
        <begin position="370"/>
        <end position="383"/>
    </location>
</feature>
<organism evidence="2 3">
    <name type="scientific">Didymella heteroderae</name>
    <dbReference type="NCBI Taxonomy" id="1769908"/>
    <lineage>
        <taxon>Eukaryota</taxon>
        <taxon>Fungi</taxon>
        <taxon>Dikarya</taxon>
        <taxon>Ascomycota</taxon>
        <taxon>Pezizomycotina</taxon>
        <taxon>Dothideomycetes</taxon>
        <taxon>Pleosporomycetidae</taxon>
        <taxon>Pleosporales</taxon>
        <taxon>Pleosporineae</taxon>
        <taxon>Didymellaceae</taxon>
        <taxon>Didymella</taxon>
    </lineage>
</organism>
<feature type="compositionally biased region" description="Basic residues" evidence="1">
    <location>
        <begin position="446"/>
        <end position="457"/>
    </location>
</feature>
<feature type="compositionally biased region" description="Basic and acidic residues" evidence="1">
    <location>
        <begin position="458"/>
        <end position="481"/>
    </location>
</feature>
<feature type="compositionally biased region" description="Acidic residues" evidence="1">
    <location>
        <begin position="359"/>
        <end position="369"/>
    </location>
</feature>
<gene>
    <name evidence="2" type="ORF">E8E12_008370</name>
</gene>
<feature type="compositionally biased region" description="Basic and acidic residues" evidence="1">
    <location>
        <begin position="489"/>
        <end position="499"/>
    </location>
</feature>
<feature type="compositionally biased region" description="Polar residues" evidence="1">
    <location>
        <begin position="128"/>
        <end position="145"/>
    </location>
</feature>
<dbReference type="EMBL" id="SWKV01000019">
    <property type="protein sequence ID" value="KAF3041741.1"/>
    <property type="molecule type" value="Genomic_DNA"/>
</dbReference>
<protein>
    <submittedName>
        <fullName evidence="2">Uncharacterized protein</fullName>
    </submittedName>
</protein>
<sequence>MADSSQPTNAPQSSTTSPSNPHTPRATSIPDDSSTEYEPTPVHSPGVGPQYEDLPPSYDFALSDTRNGGTALDASQIEAHRVSANEGPNEPEVWEYRMRGESAEDAQVHEEAPAYDGHVPVQHVTSSQNIPVGQVGDFNSSTTPMATRGASAADDQPHSILRTPGGHRAQAWGPFGPPGNGPFGPPGNGPFGARGNGAFGSGRSFTGDSGNFRGRGRRGRGSRSSQDWTAFGQNMGRWGEEFGRRMGNWGEQFGRQAGAMGKQFGQRTEQWASAYSAGGGGYNPPTRPNPTAGPSTAEPSGPPQYDHPPSYEAPVGIPGQETGVYRNLGPNEYPPEKVPQSPSEKPSVKSLEKQKSKDYDDDDDDDDDSSISSGSSDSSSSSVSEDDFDDIQAKYLSRIDAIHKDAESALSTGKKSREEIEHERDLAIAKAIREKEVDEYVFGKRSARRTQKRMFRDRKRELTRDYRQRKRELRDKSESNGKGKGKAKKGSDWKELKKDYKAKRRALKRERTDAKKSWKGERREMKKGPPEWLISGAPEQKVLKGKGRAPEST</sequence>
<comment type="caution">
    <text evidence="2">The sequence shown here is derived from an EMBL/GenBank/DDBJ whole genome shotgun (WGS) entry which is preliminary data.</text>
</comment>
<name>A0A9P4WSY7_9PLEO</name>
<feature type="region of interest" description="Disordered" evidence="1">
    <location>
        <begin position="128"/>
        <end position="388"/>
    </location>
</feature>
<evidence type="ECO:0000313" key="2">
    <source>
        <dbReference type="EMBL" id="KAF3041741.1"/>
    </source>
</evidence>
<keyword evidence="3" id="KW-1185">Reference proteome</keyword>
<feature type="compositionally biased region" description="Pro residues" evidence="1">
    <location>
        <begin position="175"/>
        <end position="188"/>
    </location>
</feature>
<dbReference type="Proteomes" id="UP000758155">
    <property type="component" value="Unassembled WGS sequence"/>
</dbReference>
<feature type="region of interest" description="Disordered" evidence="1">
    <location>
        <begin position="1"/>
        <end position="70"/>
    </location>
</feature>
<evidence type="ECO:0000313" key="3">
    <source>
        <dbReference type="Proteomes" id="UP000758155"/>
    </source>
</evidence>
<dbReference type="OrthoDB" id="3068835at2759"/>
<feature type="compositionally biased region" description="Low complexity" evidence="1">
    <location>
        <begin position="1"/>
        <end position="24"/>
    </location>
</feature>
<evidence type="ECO:0000256" key="1">
    <source>
        <dbReference type="SAM" id="MobiDB-lite"/>
    </source>
</evidence>
<feature type="region of interest" description="Disordered" evidence="1">
    <location>
        <begin position="446"/>
        <end position="553"/>
    </location>
</feature>
<feature type="compositionally biased region" description="Gly residues" evidence="1">
    <location>
        <begin position="189"/>
        <end position="200"/>
    </location>
</feature>
<feature type="compositionally biased region" description="Basic and acidic residues" evidence="1">
    <location>
        <begin position="509"/>
        <end position="529"/>
    </location>
</feature>
<reference evidence="2" key="1">
    <citation type="submission" date="2019-04" db="EMBL/GenBank/DDBJ databases">
        <title>Sequencing of skin fungus with MAO and IRED activity.</title>
        <authorList>
            <person name="Marsaioli A.J."/>
            <person name="Bonatto J.M.C."/>
            <person name="Reis Junior O."/>
        </authorList>
    </citation>
    <scope>NUCLEOTIDE SEQUENCE</scope>
    <source>
        <strain evidence="2">28M1</strain>
    </source>
</reference>
<feature type="compositionally biased region" description="Basic and acidic residues" evidence="1">
    <location>
        <begin position="346"/>
        <end position="358"/>
    </location>
</feature>
<accession>A0A9P4WSY7</accession>
<dbReference type="AlphaFoldDB" id="A0A9P4WSY7"/>
<proteinExistence type="predicted"/>